<name>A0A1G6K9G9_9PSEU</name>
<dbReference type="GO" id="GO:0030246">
    <property type="term" value="F:carbohydrate binding"/>
    <property type="evidence" value="ECO:0007669"/>
    <property type="project" value="TreeGrafter"/>
</dbReference>
<protein>
    <submittedName>
        <fullName evidence="4">Simple sugar transport system substrate-binding protein</fullName>
    </submittedName>
</protein>
<dbReference type="InterPro" id="IPR050555">
    <property type="entry name" value="Bact_Solute-Bind_Prot2"/>
</dbReference>
<comment type="subcellular location">
    <subcellularLocation>
        <location evidence="1">Cell envelope</location>
    </subcellularLocation>
</comment>
<evidence type="ECO:0000313" key="4">
    <source>
        <dbReference type="EMBL" id="SDC27225.1"/>
    </source>
</evidence>
<comment type="similarity">
    <text evidence="2">Belongs to the bacterial solute-binding protein 2 family.</text>
</comment>
<dbReference type="Pfam" id="PF13407">
    <property type="entry name" value="Peripla_BP_4"/>
    <property type="match status" value="1"/>
</dbReference>
<dbReference type="STRING" id="530584.SAMN05421630_1011078"/>
<dbReference type="AlphaFoldDB" id="A0A1G6K9G9"/>
<dbReference type="InterPro" id="IPR028082">
    <property type="entry name" value="Peripla_BP_I"/>
</dbReference>
<gene>
    <name evidence="4" type="ORF">SAMN05421630_1011078</name>
</gene>
<dbReference type="GO" id="GO:0030288">
    <property type="term" value="C:outer membrane-bounded periplasmic space"/>
    <property type="evidence" value="ECO:0007669"/>
    <property type="project" value="TreeGrafter"/>
</dbReference>
<dbReference type="InterPro" id="IPR025997">
    <property type="entry name" value="SBP_2_dom"/>
</dbReference>
<sequence>MGAMGRRGRAGLALLAVVLLGLVAGCSGKVGENGRFGVVYMDAQGFYAGVRVGMQQEADSLGRSPQLLQLNAQGDASKESTFIDQVSAAKVDALILSPASATASVPAIELAHSSGIPVICYNTCIAEEKARQYVSAYVLGDPHRFGGLLGERAAEYFQSVGNQNPKIAVVNCEFVEVCIDRREGFEQALNEKLPGATIVANQEGATIDEAVDVAERILTAHPDIDAFYGEAGGATMGAVRAVQARNKVGQTVVFGSDMSTEAAQALAAGDVLKGVVDISGIEVGKLAAKAADQVRSGELTEYTVVPAPVDLYATSQQAEDWLRAHPDGVP</sequence>
<dbReference type="Gene3D" id="3.40.50.2300">
    <property type="match status" value="2"/>
</dbReference>
<reference evidence="4 5" key="1">
    <citation type="submission" date="2016-10" db="EMBL/GenBank/DDBJ databases">
        <authorList>
            <person name="de Groot N.N."/>
        </authorList>
    </citation>
    <scope>NUCLEOTIDE SEQUENCE [LARGE SCALE GENOMIC DNA]</scope>
    <source>
        <strain evidence="4 5">CGMCC 4.5506</strain>
    </source>
</reference>
<feature type="domain" description="Periplasmic binding protein" evidence="3">
    <location>
        <begin position="44"/>
        <end position="298"/>
    </location>
</feature>
<dbReference type="RefSeq" id="WP_211323432.1">
    <property type="nucleotide sequence ID" value="NZ_CP016353.1"/>
</dbReference>
<dbReference type="PANTHER" id="PTHR30036">
    <property type="entry name" value="D-XYLOSE-BINDING PERIPLASMIC PROTEIN"/>
    <property type="match status" value="1"/>
</dbReference>
<dbReference type="SUPFAM" id="SSF53822">
    <property type="entry name" value="Periplasmic binding protein-like I"/>
    <property type="match status" value="1"/>
</dbReference>
<keyword evidence="4" id="KW-0762">Sugar transport</keyword>
<evidence type="ECO:0000256" key="2">
    <source>
        <dbReference type="ARBA" id="ARBA00007639"/>
    </source>
</evidence>
<dbReference type="PANTHER" id="PTHR30036:SF7">
    <property type="entry name" value="ABC TRANSPORTER PERIPLASMIC-BINDING PROTEIN YPHF"/>
    <property type="match status" value="1"/>
</dbReference>
<evidence type="ECO:0000259" key="3">
    <source>
        <dbReference type="Pfam" id="PF13407"/>
    </source>
</evidence>
<keyword evidence="5" id="KW-1185">Reference proteome</keyword>
<dbReference type="Proteomes" id="UP000199494">
    <property type="component" value="Unassembled WGS sequence"/>
</dbReference>
<proteinExistence type="inferred from homology"/>
<keyword evidence="4" id="KW-0813">Transport</keyword>
<organism evidence="4 5">
    <name type="scientific">Prauserella marina</name>
    <dbReference type="NCBI Taxonomy" id="530584"/>
    <lineage>
        <taxon>Bacteria</taxon>
        <taxon>Bacillati</taxon>
        <taxon>Actinomycetota</taxon>
        <taxon>Actinomycetes</taxon>
        <taxon>Pseudonocardiales</taxon>
        <taxon>Pseudonocardiaceae</taxon>
        <taxon>Prauserella</taxon>
    </lineage>
</organism>
<evidence type="ECO:0000313" key="5">
    <source>
        <dbReference type="Proteomes" id="UP000199494"/>
    </source>
</evidence>
<dbReference type="EMBL" id="FMZE01000001">
    <property type="protein sequence ID" value="SDC27225.1"/>
    <property type="molecule type" value="Genomic_DNA"/>
</dbReference>
<evidence type="ECO:0000256" key="1">
    <source>
        <dbReference type="ARBA" id="ARBA00004196"/>
    </source>
</evidence>
<accession>A0A1G6K9G9</accession>
<dbReference type="PROSITE" id="PS51257">
    <property type="entry name" value="PROKAR_LIPOPROTEIN"/>
    <property type="match status" value="1"/>
</dbReference>